<dbReference type="AlphaFoldDB" id="A0A6A2ZX23"/>
<proteinExistence type="predicted"/>
<sequence length="67" mass="7219">MAVVLAMVIDGLGLLVNTLQGMQERRFSATYDAVSSAVTSITMAFVVCLLSIHRHARPGIGIGFYFT</sequence>
<protein>
    <submittedName>
        <fullName evidence="2">Uncharacterized protein</fullName>
    </submittedName>
</protein>
<evidence type="ECO:0000256" key="1">
    <source>
        <dbReference type="SAM" id="Phobius"/>
    </source>
</evidence>
<evidence type="ECO:0000313" key="3">
    <source>
        <dbReference type="Proteomes" id="UP000436088"/>
    </source>
</evidence>
<comment type="caution">
    <text evidence="2">The sequence shown here is derived from an EMBL/GenBank/DDBJ whole genome shotgun (WGS) entry which is preliminary data.</text>
</comment>
<evidence type="ECO:0000313" key="2">
    <source>
        <dbReference type="EMBL" id="KAE8695967.1"/>
    </source>
</evidence>
<keyword evidence="3" id="KW-1185">Reference proteome</keyword>
<accession>A0A6A2ZX23</accession>
<dbReference type="EMBL" id="VEPZ02001071">
    <property type="protein sequence ID" value="KAE8695967.1"/>
    <property type="molecule type" value="Genomic_DNA"/>
</dbReference>
<keyword evidence="1" id="KW-0472">Membrane</keyword>
<dbReference type="Proteomes" id="UP000436088">
    <property type="component" value="Unassembled WGS sequence"/>
</dbReference>
<organism evidence="2 3">
    <name type="scientific">Hibiscus syriacus</name>
    <name type="common">Rose of Sharon</name>
    <dbReference type="NCBI Taxonomy" id="106335"/>
    <lineage>
        <taxon>Eukaryota</taxon>
        <taxon>Viridiplantae</taxon>
        <taxon>Streptophyta</taxon>
        <taxon>Embryophyta</taxon>
        <taxon>Tracheophyta</taxon>
        <taxon>Spermatophyta</taxon>
        <taxon>Magnoliopsida</taxon>
        <taxon>eudicotyledons</taxon>
        <taxon>Gunneridae</taxon>
        <taxon>Pentapetalae</taxon>
        <taxon>rosids</taxon>
        <taxon>malvids</taxon>
        <taxon>Malvales</taxon>
        <taxon>Malvaceae</taxon>
        <taxon>Malvoideae</taxon>
        <taxon>Hibiscus</taxon>
    </lineage>
</organism>
<reference evidence="2" key="1">
    <citation type="submission" date="2019-09" db="EMBL/GenBank/DDBJ databases">
        <title>Draft genome information of white flower Hibiscus syriacus.</title>
        <authorList>
            <person name="Kim Y.-M."/>
        </authorList>
    </citation>
    <scope>NUCLEOTIDE SEQUENCE [LARGE SCALE GENOMIC DNA]</scope>
    <source>
        <strain evidence="2">YM2019G1</strain>
    </source>
</reference>
<keyword evidence="1" id="KW-0812">Transmembrane</keyword>
<keyword evidence="1" id="KW-1133">Transmembrane helix</keyword>
<feature type="transmembrane region" description="Helical" evidence="1">
    <location>
        <begin position="33"/>
        <end position="52"/>
    </location>
</feature>
<gene>
    <name evidence="2" type="ORF">F3Y22_tig00110678pilonHSYRG00292</name>
</gene>
<name>A0A6A2ZX23_HIBSY</name>